<accession>A0A932GQP4</accession>
<dbReference type="PANTHER" id="PTHR36985:SF1">
    <property type="entry name" value="TRANSLOCATION AND ASSEMBLY MODULE SUBUNIT TAMB"/>
    <property type="match status" value="1"/>
</dbReference>
<keyword evidence="3" id="KW-1133">Transmembrane helix</keyword>
<sequence length="880" mass="93994">MGEFHLSHPEGNLRGRARFLVSGNLFGKKPAPFLRGVEELGISYAGIGIRRLQQVLGKSWPVTGNLNGSLSLTGSPQDLKGSAEVEWLQGEFRGGKIPALRASVSLDSLRPGVGATGRVLLRAERGEIRGLGYDRLVADLAVSVRDRFRKGSTRGKVSLFGGSFRNAVLNFSRLSLEGSAEVDGTLKEITPSGEGIVRIEAGTWRGEPFSSLQGALGLTTARELKVDNLAVLLGAGTLRGKGYYRWEKGAWGGELTASALDLSKLQVLASQGSEPGGVAQLQMSGSGNRDGITLAGEIHLTKLSLWRQNLGEGRITLRGQGQSIEWSGEGFGGYQVRGNGKLAGDFPFQATISAARSDLAAFVQQATGGKAGTLSGTFSAQADLAGNLRPKAQVSGGIRVRQLTASLFGVELTNAETIELAYQGGKLTVNRFHLRGGGTDLNLSGSVTLGERADLLVRGAGSLGLLRSPGTRLAGAQLRISRGTLQGQMRIVGPLASPQMEGAVTLREGAFTASTLGGLSVSDLVADGEFSGNRLRVFEFRGRMEGGGRFSGSGEYLFAGKEKGNFRLVLDGEHLALRLPAELNSRVNAQLLMEGRPGGRVLSGQIIVEKAIYHRQIDLKSLLSQLRKRRLEPFGERVADLGLNLEITSRDGILIDTNLARLEMGADLMLGGNLQRPSLTGRAEVKKGKIVFRGTEFVVSSGTLDFFDPNRFVPYFDLLAEATVRRYQVSLRANGTPEQFNVGLSSNPPLNEIDIVSLITLGKTGREVSPGQGEIAAQGASTYLAGELERELEKGVRQITGLDRFQVDPYVVGGQGSGPRVTVGKDLSKDLSVTYSSIVGVSEGQVLEVEYRLTRSLSLVGIRDERGEAGVDLKFSFRFR</sequence>
<feature type="domain" description="Translocation and assembly module TamB C-terminal" evidence="5">
    <location>
        <begin position="540"/>
        <end position="879"/>
    </location>
</feature>
<comment type="caution">
    <text evidence="6">The sequence shown here is derived from an EMBL/GenBank/DDBJ whole genome shotgun (WGS) entry which is preliminary data.</text>
</comment>
<evidence type="ECO:0000256" key="2">
    <source>
        <dbReference type="ARBA" id="ARBA00022692"/>
    </source>
</evidence>
<dbReference type="PANTHER" id="PTHR36985">
    <property type="entry name" value="TRANSLOCATION AND ASSEMBLY MODULE SUBUNIT TAMB"/>
    <property type="match status" value="1"/>
</dbReference>
<keyword evidence="2" id="KW-0812">Transmembrane</keyword>
<keyword evidence="4" id="KW-0472">Membrane</keyword>
<dbReference type="Pfam" id="PF04357">
    <property type="entry name" value="TamB"/>
    <property type="match status" value="1"/>
</dbReference>
<evidence type="ECO:0000256" key="4">
    <source>
        <dbReference type="ARBA" id="ARBA00023136"/>
    </source>
</evidence>
<comment type="subcellular location">
    <subcellularLocation>
        <location evidence="1">Membrane</location>
        <topology evidence="1">Single-pass membrane protein</topology>
    </subcellularLocation>
</comment>
<gene>
    <name evidence="6" type="ORF">HYY65_09805</name>
</gene>
<dbReference type="AlphaFoldDB" id="A0A932GQP4"/>
<dbReference type="Proteomes" id="UP000741360">
    <property type="component" value="Unassembled WGS sequence"/>
</dbReference>
<evidence type="ECO:0000256" key="3">
    <source>
        <dbReference type="ARBA" id="ARBA00022989"/>
    </source>
</evidence>
<dbReference type="InterPro" id="IPR007452">
    <property type="entry name" value="TamB_C"/>
</dbReference>
<evidence type="ECO:0000256" key="1">
    <source>
        <dbReference type="ARBA" id="ARBA00004167"/>
    </source>
</evidence>
<name>A0A932GQP4_UNCTE</name>
<dbReference type="GO" id="GO:0005886">
    <property type="term" value="C:plasma membrane"/>
    <property type="evidence" value="ECO:0007669"/>
    <property type="project" value="InterPro"/>
</dbReference>
<organism evidence="6 7">
    <name type="scientific">Tectimicrobiota bacterium</name>
    <dbReference type="NCBI Taxonomy" id="2528274"/>
    <lineage>
        <taxon>Bacteria</taxon>
        <taxon>Pseudomonadati</taxon>
        <taxon>Nitrospinota/Tectimicrobiota group</taxon>
        <taxon>Candidatus Tectimicrobiota</taxon>
    </lineage>
</organism>
<proteinExistence type="predicted"/>
<protein>
    <submittedName>
        <fullName evidence="6">Translocation/assembly module TamB</fullName>
    </submittedName>
</protein>
<evidence type="ECO:0000313" key="7">
    <source>
        <dbReference type="Proteomes" id="UP000741360"/>
    </source>
</evidence>
<evidence type="ECO:0000259" key="5">
    <source>
        <dbReference type="Pfam" id="PF04357"/>
    </source>
</evidence>
<dbReference type="EMBL" id="JACPSX010000186">
    <property type="protein sequence ID" value="MBI3015333.1"/>
    <property type="molecule type" value="Genomic_DNA"/>
</dbReference>
<dbReference type="GO" id="GO:0097347">
    <property type="term" value="C:TAM protein secretion complex"/>
    <property type="evidence" value="ECO:0007669"/>
    <property type="project" value="TreeGrafter"/>
</dbReference>
<evidence type="ECO:0000313" key="6">
    <source>
        <dbReference type="EMBL" id="MBI3015333.1"/>
    </source>
</evidence>
<dbReference type="GO" id="GO:0009306">
    <property type="term" value="P:protein secretion"/>
    <property type="evidence" value="ECO:0007669"/>
    <property type="project" value="InterPro"/>
</dbReference>
<reference evidence="6" key="1">
    <citation type="submission" date="2020-07" db="EMBL/GenBank/DDBJ databases">
        <title>Huge and variable diversity of episymbiotic CPR bacteria and DPANN archaea in groundwater ecosystems.</title>
        <authorList>
            <person name="He C.Y."/>
            <person name="Keren R."/>
            <person name="Whittaker M."/>
            <person name="Farag I.F."/>
            <person name="Doudna J."/>
            <person name="Cate J.H.D."/>
            <person name="Banfield J.F."/>
        </authorList>
    </citation>
    <scope>NUCLEOTIDE SEQUENCE</scope>
    <source>
        <strain evidence="6">NC_groundwater_717_Ag_S-0.2um_59_8</strain>
    </source>
</reference>